<dbReference type="GO" id="GO:0005886">
    <property type="term" value="C:plasma membrane"/>
    <property type="evidence" value="ECO:0007669"/>
    <property type="project" value="UniProtKB-SubCell"/>
</dbReference>
<evidence type="ECO:0000256" key="5">
    <source>
        <dbReference type="ARBA" id="ARBA00023136"/>
    </source>
</evidence>
<gene>
    <name evidence="7" type="ORF">YQE_07901</name>
</gene>
<comment type="function">
    <text evidence="6">Choline transporter.</text>
</comment>
<comment type="caution">
    <text evidence="6">Lacks conserved residue(s) required for the propagation of feature annotation.</text>
</comment>
<feature type="non-terminal residue" evidence="7">
    <location>
        <position position="1"/>
    </location>
</feature>
<accession>N6TCX8</accession>
<evidence type="ECO:0000256" key="2">
    <source>
        <dbReference type="ARBA" id="ARBA00007168"/>
    </source>
</evidence>
<keyword evidence="4 6" id="KW-1133">Transmembrane helix</keyword>
<evidence type="ECO:0000256" key="4">
    <source>
        <dbReference type="ARBA" id="ARBA00022989"/>
    </source>
</evidence>
<organism evidence="7">
    <name type="scientific">Dendroctonus ponderosae</name>
    <name type="common">Mountain pine beetle</name>
    <dbReference type="NCBI Taxonomy" id="77166"/>
    <lineage>
        <taxon>Eukaryota</taxon>
        <taxon>Metazoa</taxon>
        <taxon>Ecdysozoa</taxon>
        <taxon>Arthropoda</taxon>
        <taxon>Hexapoda</taxon>
        <taxon>Insecta</taxon>
        <taxon>Pterygota</taxon>
        <taxon>Neoptera</taxon>
        <taxon>Endopterygota</taxon>
        <taxon>Coleoptera</taxon>
        <taxon>Polyphaga</taxon>
        <taxon>Cucujiformia</taxon>
        <taxon>Curculionidae</taxon>
        <taxon>Scolytinae</taxon>
        <taxon>Dendroctonus</taxon>
    </lineage>
</organism>
<proteinExistence type="inferred from homology"/>
<dbReference type="Pfam" id="PF04515">
    <property type="entry name" value="Choline_transpo"/>
    <property type="match status" value="1"/>
</dbReference>
<evidence type="ECO:0000256" key="3">
    <source>
        <dbReference type="ARBA" id="ARBA00022692"/>
    </source>
</evidence>
<feature type="transmembrane region" description="Helical" evidence="6">
    <location>
        <begin position="6"/>
        <end position="24"/>
    </location>
</feature>
<dbReference type="HOGENOM" id="CLU_1497771_0_0_1"/>
<reference evidence="7" key="1">
    <citation type="journal article" date="2013" name="Genome Biol.">
        <title>Draft genome of the mountain pine beetle, Dendroctonus ponderosae Hopkins, a major forest pest.</title>
        <authorList>
            <person name="Keeling C.I."/>
            <person name="Yuen M.M."/>
            <person name="Liao N.Y."/>
            <person name="Docking T.R."/>
            <person name="Chan S.K."/>
            <person name="Taylor G.A."/>
            <person name="Palmquist D.L."/>
            <person name="Jackman S.D."/>
            <person name="Nguyen A."/>
            <person name="Li M."/>
            <person name="Henderson H."/>
            <person name="Janes J.K."/>
            <person name="Zhao Y."/>
            <person name="Pandoh P."/>
            <person name="Moore R."/>
            <person name="Sperling F.A."/>
            <person name="Huber D.P."/>
            <person name="Birol I."/>
            <person name="Jones S.J."/>
            <person name="Bohlmann J."/>
        </authorList>
    </citation>
    <scope>NUCLEOTIDE SEQUENCE</scope>
</reference>
<feature type="transmembrane region" description="Helical" evidence="6">
    <location>
        <begin position="98"/>
        <end position="127"/>
    </location>
</feature>
<dbReference type="AlphaFoldDB" id="N6TCX8"/>
<feature type="transmembrane region" description="Helical" evidence="6">
    <location>
        <begin position="147"/>
        <end position="174"/>
    </location>
</feature>
<evidence type="ECO:0000313" key="7">
    <source>
        <dbReference type="EMBL" id="ENN75558.1"/>
    </source>
</evidence>
<comment type="similarity">
    <text evidence="2 6">Belongs to the CTL (choline transporter-like) family.</text>
</comment>
<dbReference type="OrthoDB" id="420519at2759"/>
<feature type="transmembrane region" description="Helical" evidence="6">
    <location>
        <begin position="31"/>
        <end position="53"/>
    </location>
</feature>
<keyword evidence="5 6" id="KW-0472">Membrane</keyword>
<dbReference type="InterPro" id="IPR007603">
    <property type="entry name" value="Choline_transptr-like"/>
</dbReference>
<comment type="subcellular location">
    <subcellularLocation>
        <location evidence="6">Cell membrane</location>
        <topology evidence="6">Multi-pass membrane protein</topology>
    </subcellularLocation>
    <subcellularLocation>
        <location evidence="1">Membrane</location>
        <topology evidence="1">Multi-pass membrane protein</topology>
    </subcellularLocation>
</comment>
<feature type="transmembrane region" description="Helical" evidence="6">
    <location>
        <begin position="59"/>
        <end position="77"/>
    </location>
</feature>
<dbReference type="GO" id="GO:0022857">
    <property type="term" value="F:transmembrane transporter activity"/>
    <property type="evidence" value="ECO:0007669"/>
    <property type="project" value="UniProtKB-UniRule"/>
</dbReference>
<sequence length="180" mass="20015">MLISEIMKLPNFITVIAMGLLILFRFNVSFMVWAILIGSVLALFVFAIFAWIVSQQMTVGIILSVCAVLYGILLICFRKRVQLVILMLKEATKAVFRMPRLMAVPFVCFITIGIITAVCGLLTAYMLSSGTLQADAQDSHSYVMNPVMIASIVLNIVVYLWICQFLMGIQYMIIAGAVCK</sequence>
<keyword evidence="3 6" id="KW-0812">Transmembrane</keyword>
<protein>
    <recommendedName>
        <fullName evidence="6">Choline transporter-like protein</fullName>
    </recommendedName>
</protein>
<evidence type="ECO:0000256" key="6">
    <source>
        <dbReference type="RuleBase" id="RU368066"/>
    </source>
</evidence>
<dbReference type="PANTHER" id="PTHR12385:SF96">
    <property type="entry name" value="CHOLINE TRANSPORTER-LIKE PROTEIN"/>
    <property type="match status" value="1"/>
</dbReference>
<evidence type="ECO:0000256" key="1">
    <source>
        <dbReference type="ARBA" id="ARBA00004141"/>
    </source>
</evidence>
<dbReference type="PANTHER" id="PTHR12385">
    <property type="entry name" value="CHOLINE TRANSPORTER-LIKE (SLC FAMILY 44)"/>
    <property type="match status" value="1"/>
</dbReference>
<dbReference type="EMBL" id="KB741011">
    <property type="protein sequence ID" value="ENN75558.1"/>
    <property type="molecule type" value="Genomic_DNA"/>
</dbReference>
<name>N6TCX8_DENPD</name>